<accession>A0A9W9Y8S7</accession>
<reference evidence="2" key="2">
    <citation type="journal article" date="2023" name="IMA Fungus">
        <title>Comparative genomic study of the Penicillium genus elucidates a diverse pangenome and 15 lateral gene transfer events.</title>
        <authorList>
            <person name="Petersen C."/>
            <person name="Sorensen T."/>
            <person name="Nielsen M.R."/>
            <person name="Sondergaard T.E."/>
            <person name="Sorensen J.L."/>
            <person name="Fitzpatrick D.A."/>
            <person name="Frisvad J.C."/>
            <person name="Nielsen K.L."/>
        </authorList>
    </citation>
    <scope>NUCLEOTIDE SEQUENCE</scope>
    <source>
        <strain evidence="2">IBT 29495</strain>
    </source>
</reference>
<evidence type="ECO:0000313" key="2">
    <source>
        <dbReference type="EMBL" id="KAJ5520988.1"/>
    </source>
</evidence>
<gene>
    <name evidence="2" type="ORF">N7463_001441</name>
</gene>
<proteinExistence type="predicted"/>
<organism evidence="2 3">
    <name type="scientific">Penicillium fimorum</name>
    <dbReference type="NCBI Taxonomy" id="1882269"/>
    <lineage>
        <taxon>Eukaryota</taxon>
        <taxon>Fungi</taxon>
        <taxon>Dikarya</taxon>
        <taxon>Ascomycota</taxon>
        <taxon>Pezizomycotina</taxon>
        <taxon>Eurotiomycetes</taxon>
        <taxon>Eurotiomycetidae</taxon>
        <taxon>Eurotiales</taxon>
        <taxon>Aspergillaceae</taxon>
        <taxon>Penicillium</taxon>
    </lineage>
</organism>
<evidence type="ECO:0000313" key="3">
    <source>
        <dbReference type="Proteomes" id="UP001149954"/>
    </source>
</evidence>
<comment type="caution">
    <text evidence="2">The sequence shown here is derived from an EMBL/GenBank/DDBJ whole genome shotgun (WGS) entry which is preliminary data.</text>
</comment>
<dbReference type="OrthoDB" id="4326017at2759"/>
<name>A0A9W9Y8S7_9EURO</name>
<protein>
    <submittedName>
        <fullName evidence="2">Uncharacterized protein</fullName>
    </submittedName>
</protein>
<sequence length="185" mass="20449">MGGVFSSISVDKTFQGCKAMLTYWTGFAHGPSADVQCLSKKTCGIKAENGRLRADIAALSASHWEADVEALPSKFHDILSTEVNTMNSKSKALSIKVDNDFNNTPPAINRGLSIGLSLGLSIPLTIAVVFLFVIWMDSSQNYIKIHNAIRRKTLTEKVYNNFQALSFKKKQFIPEIYVMNNTPTK</sequence>
<keyword evidence="1" id="KW-0472">Membrane</keyword>
<feature type="transmembrane region" description="Helical" evidence="1">
    <location>
        <begin position="112"/>
        <end position="135"/>
    </location>
</feature>
<dbReference type="Proteomes" id="UP001149954">
    <property type="component" value="Unassembled WGS sequence"/>
</dbReference>
<keyword evidence="1" id="KW-1133">Transmembrane helix</keyword>
<dbReference type="AlphaFoldDB" id="A0A9W9Y8S7"/>
<keyword evidence="1" id="KW-0812">Transmembrane</keyword>
<evidence type="ECO:0000256" key="1">
    <source>
        <dbReference type="SAM" id="Phobius"/>
    </source>
</evidence>
<keyword evidence="3" id="KW-1185">Reference proteome</keyword>
<reference evidence="2" key="1">
    <citation type="submission" date="2022-12" db="EMBL/GenBank/DDBJ databases">
        <authorList>
            <person name="Petersen C."/>
        </authorList>
    </citation>
    <scope>NUCLEOTIDE SEQUENCE</scope>
    <source>
        <strain evidence="2">IBT 29495</strain>
    </source>
</reference>
<dbReference type="EMBL" id="JAPWDS010000001">
    <property type="protein sequence ID" value="KAJ5520988.1"/>
    <property type="molecule type" value="Genomic_DNA"/>
</dbReference>